<dbReference type="EMBL" id="MU150569">
    <property type="protein sequence ID" value="KAF9455655.1"/>
    <property type="molecule type" value="Genomic_DNA"/>
</dbReference>
<evidence type="ECO:0000256" key="9">
    <source>
        <dbReference type="PROSITE-ProRule" id="PRU00175"/>
    </source>
</evidence>
<dbReference type="OrthoDB" id="1681166at2759"/>
<evidence type="ECO:0000256" key="5">
    <source>
        <dbReference type="ARBA" id="ARBA00022776"/>
    </source>
</evidence>
<dbReference type="GO" id="GO:0097602">
    <property type="term" value="F:cullin family protein binding"/>
    <property type="evidence" value="ECO:0007669"/>
    <property type="project" value="InterPro"/>
</dbReference>
<dbReference type="InterPro" id="IPR013083">
    <property type="entry name" value="Znf_RING/FYVE/PHD"/>
</dbReference>
<keyword evidence="12" id="KW-1185">Reference proteome</keyword>
<accession>A0A9P5XRP5</accession>
<dbReference type="PANTHER" id="PTHR11210">
    <property type="entry name" value="RING BOX"/>
    <property type="match status" value="1"/>
</dbReference>
<keyword evidence="8" id="KW-0131">Cell cycle</keyword>
<feature type="domain" description="RING-type" evidence="10">
    <location>
        <begin position="21"/>
        <end position="62"/>
    </location>
</feature>
<evidence type="ECO:0000256" key="1">
    <source>
        <dbReference type="ARBA" id="ARBA00013928"/>
    </source>
</evidence>
<dbReference type="GO" id="GO:0008270">
    <property type="term" value="F:zinc ion binding"/>
    <property type="evidence" value="ECO:0007669"/>
    <property type="project" value="UniProtKB-KW"/>
</dbReference>
<dbReference type="PROSITE" id="PS50089">
    <property type="entry name" value="ZF_RING_2"/>
    <property type="match status" value="1"/>
</dbReference>
<evidence type="ECO:0000313" key="11">
    <source>
        <dbReference type="EMBL" id="KAF9455655.1"/>
    </source>
</evidence>
<name>A0A9P5XRP5_9AGAR</name>
<keyword evidence="4 9" id="KW-0863">Zinc-finger</keyword>
<evidence type="ECO:0000256" key="6">
    <source>
        <dbReference type="ARBA" id="ARBA00022786"/>
    </source>
</evidence>
<dbReference type="InterPro" id="IPR001841">
    <property type="entry name" value="Znf_RING"/>
</dbReference>
<dbReference type="SUPFAM" id="SSF57850">
    <property type="entry name" value="RING/U-box"/>
    <property type="match status" value="1"/>
</dbReference>
<protein>
    <recommendedName>
        <fullName evidence="1">Anaphase-promoting complex subunit 11</fullName>
    </recommendedName>
</protein>
<comment type="caution">
    <text evidence="11">The sequence shown here is derived from an EMBL/GenBank/DDBJ whole genome shotgun (WGS) entry which is preliminary data.</text>
</comment>
<proteinExistence type="predicted"/>
<dbReference type="Pfam" id="PF12861">
    <property type="entry name" value="zf-ANAPC11"/>
    <property type="match status" value="1"/>
</dbReference>
<sequence>DSDGEEDVVYGIFQALYEGCCPSCKVPGGDCPSGECTHVFHIHCLSKWIGTTASKQQCPMGHRTY</sequence>
<reference evidence="11" key="1">
    <citation type="submission" date="2020-11" db="EMBL/GenBank/DDBJ databases">
        <authorList>
            <consortium name="DOE Joint Genome Institute"/>
            <person name="Ahrendt S."/>
            <person name="Riley R."/>
            <person name="Andreopoulos W."/>
            <person name="Labutti K."/>
            <person name="Pangilinan J."/>
            <person name="Ruiz-Duenas F.J."/>
            <person name="Barrasa J.M."/>
            <person name="Sanchez-Garcia M."/>
            <person name="Camarero S."/>
            <person name="Miyauchi S."/>
            <person name="Serrano A."/>
            <person name="Linde D."/>
            <person name="Babiker R."/>
            <person name="Drula E."/>
            <person name="Ayuso-Fernandez I."/>
            <person name="Pacheco R."/>
            <person name="Padilla G."/>
            <person name="Ferreira P."/>
            <person name="Barriuso J."/>
            <person name="Kellner H."/>
            <person name="Castanera R."/>
            <person name="Alfaro M."/>
            <person name="Ramirez L."/>
            <person name="Pisabarro A.G."/>
            <person name="Kuo A."/>
            <person name="Tritt A."/>
            <person name="Lipzen A."/>
            <person name="He G."/>
            <person name="Yan M."/>
            <person name="Ng V."/>
            <person name="Cullen D."/>
            <person name="Martin F."/>
            <person name="Rosso M.-N."/>
            <person name="Henrissat B."/>
            <person name="Hibbett D."/>
            <person name="Martinez A.T."/>
            <person name="Grigoriev I.V."/>
        </authorList>
    </citation>
    <scope>NUCLEOTIDE SEQUENCE</scope>
    <source>
        <strain evidence="11">CBS 247.69</strain>
    </source>
</reference>
<evidence type="ECO:0000256" key="7">
    <source>
        <dbReference type="ARBA" id="ARBA00022833"/>
    </source>
</evidence>
<dbReference type="GO" id="GO:0031145">
    <property type="term" value="P:anaphase-promoting complex-dependent catabolic process"/>
    <property type="evidence" value="ECO:0007669"/>
    <property type="project" value="InterPro"/>
</dbReference>
<evidence type="ECO:0000313" key="12">
    <source>
        <dbReference type="Proteomes" id="UP000807353"/>
    </source>
</evidence>
<organism evidence="11 12">
    <name type="scientific">Collybia nuda</name>
    <dbReference type="NCBI Taxonomy" id="64659"/>
    <lineage>
        <taxon>Eukaryota</taxon>
        <taxon>Fungi</taxon>
        <taxon>Dikarya</taxon>
        <taxon>Basidiomycota</taxon>
        <taxon>Agaricomycotina</taxon>
        <taxon>Agaricomycetes</taxon>
        <taxon>Agaricomycetidae</taxon>
        <taxon>Agaricales</taxon>
        <taxon>Tricholomatineae</taxon>
        <taxon>Clitocybaceae</taxon>
        <taxon>Collybia</taxon>
    </lineage>
</organism>
<evidence type="ECO:0000256" key="2">
    <source>
        <dbReference type="ARBA" id="ARBA00022618"/>
    </source>
</evidence>
<dbReference type="GO" id="GO:0061630">
    <property type="term" value="F:ubiquitin protein ligase activity"/>
    <property type="evidence" value="ECO:0007669"/>
    <property type="project" value="InterPro"/>
</dbReference>
<dbReference type="Proteomes" id="UP000807353">
    <property type="component" value="Unassembled WGS sequence"/>
</dbReference>
<evidence type="ECO:0000256" key="4">
    <source>
        <dbReference type="ARBA" id="ARBA00022771"/>
    </source>
</evidence>
<evidence type="ECO:0000256" key="8">
    <source>
        <dbReference type="ARBA" id="ARBA00023306"/>
    </source>
</evidence>
<evidence type="ECO:0000256" key="3">
    <source>
        <dbReference type="ARBA" id="ARBA00022723"/>
    </source>
</evidence>
<dbReference type="InterPro" id="IPR051031">
    <property type="entry name" value="RING-box_E3_Ubiquitin_Ligase"/>
</dbReference>
<feature type="non-terminal residue" evidence="11">
    <location>
        <position position="65"/>
    </location>
</feature>
<dbReference type="InterPro" id="IPR024991">
    <property type="entry name" value="RING-H2_APC11"/>
</dbReference>
<dbReference type="GO" id="GO:0005680">
    <property type="term" value="C:anaphase-promoting complex"/>
    <property type="evidence" value="ECO:0007669"/>
    <property type="project" value="InterPro"/>
</dbReference>
<dbReference type="Gene3D" id="3.30.40.10">
    <property type="entry name" value="Zinc/RING finger domain, C3HC4 (zinc finger)"/>
    <property type="match status" value="1"/>
</dbReference>
<evidence type="ECO:0000259" key="10">
    <source>
        <dbReference type="PROSITE" id="PS50089"/>
    </source>
</evidence>
<keyword evidence="5" id="KW-0498">Mitosis</keyword>
<feature type="non-terminal residue" evidence="11">
    <location>
        <position position="1"/>
    </location>
</feature>
<keyword evidence="6" id="KW-0833">Ubl conjugation pathway</keyword>
<dbReference type="GO" id="GO:0051301">
    <property type="term" value="P:cell division"/>
    <property type="evidence" value="ECO:0007669"/>
    <property type="project" value="UniProtKB-KW"/>
</dbReference>
<keyword evidence="7" id="KW-0862">Zinc</keyword>
<gene>
    <name evidence="11" type="ORF">BDZ94DRAFT_1137938</name>
</gene>
<dbReference type="AlphaFoldDB" id="A0A9P5XRP5"/>
<keyword evidence="3" id="KW-0479">Metal-binding</keyword>
<keyword evidence="2" id="KW-0132">Cell division</keyword>